<dbReference type="AlphaFoldDB" id="A0A7W6P1W4"/>
<dbReference type="Proteomes" id="UP000584824">
    <property type="component" value="Unassembled WGS sequence"/>
</dbReference>
<protein>
    <submittedName>
        <fullName evidence="1">Uncharacterized protein</fullName>
    </submittedName>
</protein>
<dbReference type="RefSeq" id="WP_183791525.1">
    <property type="nucleotide sequence ID" value="NZ_JACIDU010000006.1"/>
</dbReference>
<gene>
    <name evidence="1" type="ORF">GGQ66_001766</name>
</gene>
<sequence>MAALFDDNNESTRCWVAMLSVCSTQADVEDWNQHGRMRLFRPMMATRLIFIGPMSGACRLPVRQYLS</sequence>
<evidence type="ECO:0000313" key="2">
    <source>
        <dbReference type="Proteomes" id="UP000584824"/>
    </source>
</evidence>
<proteinExistence type="predicted"/>
<accession>A0A7W6P1W4</accession>
<organism evidence="1 2">
    <name type="scientific">Allorhizobium borbori</name>
    <dbReference type="NCBI Taxonomy" id="485907"/>
    <lineage>
        <taxon>Bacteria</taxon>
        <taxon>Pseudomonadati</taxon>
        <taxon>Pseudomonadota</taxon>
        <taxon>Alphaproteobacteria</taxon>
        <taxon>Hyphomicrobiales</taxon>
        <taxon>Rhizobiaceae</taxon>
        <taxon>Rhizobium/Agrobacterium group</taxon>
        <taxon>Allorhizobium</taxon>
    </lineage>
</organism>
<comment type="caution">
    <text evidence="1">The sequence shown here is derived from an EMBL/GenBank/DDBJ whole genome shotgun (WGS) entry which is preliminary data.</text>
</comment>
<dbReference type="EMBL" id="JACIDU010000006">
    <property type="protein sequence ID" value="MBB4103209.1"/>
    <property type="molecule type" value="Genomic_DNA"/>
</dbReference>
<reference evidence="1 2" key="1">
    <citation type="submission" date="2020-08" db="EMBL/GenBank/DDBJ databases">
        <title>Genomic Encyclopedia of Type Strains, Phase IV (KMG-IV): sequencing the most valuable type-strain genomes for metagenomic binning, comparative biology and taxonomic classification.</title>
        <authorList>
            <person name="Goeker M."/>
        </authorList>
    </citation>
    <scope>NUCLEOTIDE SEQUENCE [LARGE SCALE GENOMIC DNA]</scope>
    <source>
        <strain evidence="1 2">DSM 26385</strain>
    </source>
</reference>
<keyword evidence="2" id="KW-1185">Reference proteome</keyword>
<evidence type="ECO:0000313" key="1">
    <source>
        <dbReference type="EMBL" id="MBB4103209.1"/>
    </source>
</evidence>
<name>A0A7W6P1W4_9HYPH</name>